<dbReference type="Proteomes" id="UP000076078">
    <property type="component" value="Unassembled WGS sequence"/>
</dbReference>
<evidence type="ECO:0000256" key="2">
    <source>
        <dbReference type="ARBA" id="ARBA00022692"/>
    </source>
</evidence>
<dbReference type="FunCoup" id="A0A152A7X6">
    <property type="interactions" value="1"/>
</dbReference>
<feature type="region of interest" description="Disordered" evidence="7">
    <location>
        <begin position="1"/>
        <end position="22"/>
    </location>
</feature>
<feature type="region of interest" description="Disordered" evidence="7">
    <location>
        <begin position="693"/>
        <end position="755"/>
    </location>
</feature>
<evidence type="ECO:0000313" key="11">
    <source>
        <dbReference type="EMBL" id="KYR02225.1"/>
    </source>
</evidence>
<dbReference type="EMBL" id="LODT01000004">
    <property type="protein sequence ID" value="KYR02225.1"/>
    <property type="molecule type" value="Genomic_DNA"/>
</dbReference>
<dbReference type="GO" id="GO:0045893">
    <property type="term" value="P:positive regulation of DNA-templated transcription"/>
    <property type="evidence" value="ECO:0007669"/>
    <property type="project" value="TreeGrafter"/>
</dbReference>
<dbReference type="Pfam" id="PF13887">
    <property type="entry name" value="MYRF_ICA"/>
    <property type="match status" value="1"/>
</dbReference>
<evidence type="ECO:0000256" key="3">
    <source>
        <dbReference type="ARBA" id="ARBA00022989"/>
    </source>
</evidence>
<reference evidence="11 12" key="1">
    <citation type="submission" date="2015-12" db="EMBL/GenBank/DDBJ databases">
        <title>Dictyostelia acquired genes for synthesis and detection of signals that induce cell-type specialization by lateral gene transfer from prokaryotes.</title>
        <authorList>
            <person name="Gloeckner G."/>
            <person name="Schaap P."/>
        </authorList>
    </citation>
    <scope>NUCLEOTIDE SEQUENCE [LARGE SCALE GENOMIC DNA]</scope>
    <source>
        <strain evidence="11 12">TK</strain>
    </source>
</reference>
<dbReference type="InterPro" id="IPR026932">
    <property type="entry name" value="MYRF_ICA"/>
</dbReference>
<evidence type="ECO:0000313" key="12">
    <source>
        <dbReference type="Proteomes" id="UP000076078"/>
    </source>
</evidence>
<evidence type="ECO:0000256" key="1">
    <source>
        <dbReference type="ARBA" id="ARBA00004167"/>
    </source>
</evidence>
<comment type="subcellular location">
    <subcellularLocation>
        <location evidence="1">Membrane</location>
        <topology evidence="1">Single-pass membrane protein</topology>
    </subcellularLocation>
</comment>
<dbReference type="PROSITE" id="PS51688">
    <property type="entry name" value="ICA"/>
    <property type="match status" value="1"/>
</dbReference>
<evidence type="ECO:0000259" key="10">
    <source>
        <dbReference type="PROSITE" id="PS51688"/>
    </source>
</evidence>
<feature type="region of interest" description="Disordered" evidence="7">
    <location>
        <begin position="535"/>
        <end position="599"/>
    </location>
</feature>
<dbReference type="GO" id="GO:0005789">
    <property type="term" value="C:endoplasmic reticulum membrane"/>
    <property type="evidence" value="ECO:0007669"/>
    <property type="project" value="TreeGrafter"/>
</dbReference>
<feature type="compositionally biased region" description="Low complexity" evidence="7">
    <location>
        <begin position="991"/>
        <end position="1014"/>
    </location>
</feature>
<evidence type="ECO:0000256" key="4">
    <source>
        <dbReference type="ARBA" id="ARBA00023125"/>
    </source>
</evidence>
<dbReference type="PANTHER" id="PTHR13029:SF18">
    <property type="entry name" value="MYELIN REGULATORY FACTOR HOMOLOG 1"/>
    <property type="match status" value="1"/>
</dbReference>
<feature type="domain" description="Peptidase S74" evidence="10">
    <location>
        <begin position="802"/>
        <end position="912"/>
    </location>
</feature>
<gene>
    <name evidence="11" type="ORF">DLAC_01045</name>
</gene>
<keyword evidence="4 6" id="KW-0238">DNA-binding</keyword>
<dbReference type="OrthoDB" id="21169at2759"/>
<keyword evidence="2 8" id="KW-0812">Transmembrane</keyword>
<feature type="region of interest" description="Disordered" evidence="7">
    <location>
        <begin position="37"/>
        <end position="56"/>
    </location>
</feature>
<dbReference type="Pfam" id="PF05224">
    <property type="entry name" value="NDT80_PhoG"/>
    <property type="match status" value="1"/>
</dbReference>
<dbReference type="InterPro" id="IPR030392">
    <property type="entry name" value="S74_ICA"/>
</dbReference>
<feature type="transmembrane region" description="Helical" evidence="8">
    <location>
        <begin position="947"/>
        <end position="971"/>
    </location>
</feature>
<dbReference type="GO" id="GO:0005634">
    <property type="term" value="C:nucleus"/>
    <property type="evidence" value="ECO:0007669"/>
    <property type="project" value="TreeGrafter"/>
</dbReference>
<dbReference type="PROSITE" id="PS51517">
    <property type="entry name" value="NDT80"/>
    <property type="match status" value="1"/>
</dbReference>
<evidence type="ECO:0000256" key="7">
    <source>
        <dbReference type="SAM" id="MobiDB-lite"/>
    </source>
</evidence>
<evidence type="ECO:0000256" key="5">
    <source>
        <dbReference type="ARBA" id="ARBA00023136"/>
    </source>
</evidence>
<dbReference type="Gene3D" id="2.60.40.1390">
    <property type="entry name" value="NDT80 DNA-binding domain"/>
    <property type="match status" value="1"/>
</dbReference>
<dbReference type="InterPro" id="IPR024061">
    <property type="entry name" value="NDT80_DNA-bd_dom"/>
</dbReference>
<feature type="compositionally biased region" description="Polar residues" evidence="7">
    <location>
        <begin position="694"/>
        <end position="704"/>
    </location>
</feature>
<dbReference type="InterPro" id="IPR051577">
    <property type="entry name" value="MRF-like"/>
</dbReference>
<name>A0A152A7X6_TIELA</name>
<keyword evidence="5 8" id="KW-0472">Membrane</keyword>
<evidence type="ECO:0000256" key="8">
    <source>
        <dbReference type="SAM" id="Phobius"/>
    </source>
</evidence>
<feature type="region of interest" description="Disordered" evidence="7">
    <location>
        <begin position="165"/>
        <end position="197"/>
    </location>
</feature>
<dbReference type="PANTHER" id="PTHR13029">
    <property type="match status" value="1"/>
</dbReference>
<protein>
    <submittedName>
        <fullName evidence="11">NDT80/PhoG-like protein</fullName>
    </submittedName>
</protein>
<sequence>MFGFNQSLVNNNGKEKQHHHQQHPDVYVIPPILDTNHHHHHHHQQQHHQQQQQQSEHVLIFQPHQSQIHQNQHIQPINLIGNGTNQNRSEWSSIENHNNNSFVNQQTSPQTLINNYTLTHLNSSHNGLQQQQHHSTINSPTTLVHPSTIVHKPTYIRDDHVIHNHNHSTNQLGSSQNQNNHSQNNSNNNNNTMMNTTNMPSKKKRYIIDNRHLFNWAHYNKNQWHKLFTIYGEIQPPLLTILVEKGFVYSDLDNSWVYYRRNHFQLGITIQHHFIFDETAPPLINLNGNLSPIESMSLSVRGIKSPQTTSSNTSSTSSGAMGVYFSNSEEVEVELYQTNSKREKTEEKVPPPVLVTYTSTVTIPRLHFRKATSNNARKHKLPNPQQEYFRLIVKISARCQDKDYCITSLISDPLIVRTGHPSTPSNTTTPSTTSTTTTTTSGSTTPSPSHNTNGTYVISSQQQQQSTNHNLSPLLSSTTSSPTINHRTPVESYIGSSDNNLSPSIHHSSTNITNLSSPTIIPTIQSFYNNLQQQQSHIQQAQQQQQQQHQQQPQIQSNIHNNNNNLLPSSPQSSTTSPSLPSPNSTSTSPLMVYNNSNINNNNNMKPLFGFNNNVSAQTSSITSTSTTTTTTNNTPKNKSKKRTNSDLDYDLNDNDDFEQPYINNNNNSTTSTSTINNNSSINTLAPIIVTGNHPLSPNSSDQLGDSPIHSSPPSLPSPQQQSIDDNSNNNGSIPSTTSTNTTTTSTSGDNSEQVEKNGWKLNQNNGNIYHYGNVGVNSENPQEALSVDGNVFCTGFLYHTSDQRVKTNIKAVKSSDQLKNIMKVKIYDYEYKKEWAEAHGLTDYPKDRGVLAQELKQTRIPGAVKSGGDKSLTDGSVVKDFLVVNKESLFMENVGATQELNNRVDNIGMELEKLDKQKIQDLGKKVGELERKTYEEIRKNQKRKKIFIIVGVVTLLLILSLVALSVVLGIKKPEIITTSDIPVPRHLSDSCDNSDSSASNACINDSSSNDTTL</sequence>
<dbReference type="GO" id="GO:0043565">
    <property type="term" value="F:sequence-specific DNA binding"/>
    <property type="evidence" value="ECO:0007669"/>
    <property type="project" value="TreeGrafter"/>
</dbReference>
<dbReference type="GO" id="GO:0016540">
    <property type="term" value="P:protein autoprocessing"/>
    <property type="evidence" value="ECO:0007669"/>
    <property type="project" value="InterPro"/>
</dbReference>
<feature type="region of interest" description="Disordered" evidence="7">
    <location>
        <begin position="620"/>
        <end position="675"/>
    </location>
</feature>
<feature type="domain" description="NDT80" evidence="9">
    <location>
        <begin position="179"/>
        <end position="428"/>
    </location>
</feature>
<accession>A0A152A7X6</accession>
<dbReference type="InterPro" id="IPR037141">
    <property type="entry name" value="NDT80_DNA-bd_dom_sf"/>
</dbReference>
<feature type="compositionally biased region" description="Acidic residues" evidence="7">
    <location>
        <begin position="648"/>
        <end position="659"/>
    </location>
</feature>
<dbReference type="PROSITE" id="PS50007">
    <property type="entry name" value="PIPLC_X_DOMAIN"/>
    <property type="match status" value="1"/>
</dbReference>
<dbReference type="InterPro" id="IPR008967">
    <property type="entry name" value="p53-like_TF_DNA-bd_sf"/>
</dbReference>
<feature type="compositionally biased region" description="Low complexity" evidence="7">
    <location>
        <begin position="663"/>
        <end position="675"/>
    </location>
</feature>
<feature type="compositionally biased region" description="Low complexity" evidence="7">
    <location>
        <begin position="175"/>
        <end position="197"/>
    </location>
</feature>
<feature type="DNA-binding region" description="NDT80" evidence="6">
    <location>
        <begin position="179"/>
        <end position="428"/>
    </location>
</feature>
<keyword evidence="12" id="KW-1185">Reference proteome</keyword>
<dbReference type="OMA" id="YRRNHFQ"/>
<dbReference type="Pfam" id="PF13884">
    <property type="entry name" value="Peptidase_S74"/>
    <property type="match status" value="1"/>
</dbReference>
<organism evidence="11 12">
    <name type="scientific">Tieghemostelium lacteum</name>
    <name type="common">Slime mold</name>
    <name type="synonym">Dictyostelium lacteum</name>
    <dbReference type="NCBI Taxonomy" id="361077"/>
    <lineage>
        <taxon>Eukaryota</taxon>
        <taxon>Amoebozoa</taxon>
        <taxon>Evosea</taxon>
        <taxon>Eumycetozoa</taxon>
        <taxon>Dictyostelia</taxon>
        <taxon>Dictyosteliales</taxon>
        <taxon>Raperosteliaceae</taxon>
        <taxon>Tieghemostelium</taxon>
    </lineage>
</organism>
<comment type="caution">
    <text evidence="11">The sequence shown here is derived from an EMBL/GenBank/DDBJ whole genome shotgun (WGS) entry which is preliminary data.</text>
</comment>
<feature type="region of interest" description="Disordered" evidence="7">
    <location>
        <begin position="989"/>
        <end position="1014"/>
    </location>
</feature>
<feature type="region of interest" description="Disordered" evidence="7">
    <location>
        <begin position="415"/>
        <end position="502"/>
    </location>
</feature>
<keyword evidence="3 8" id="KW-1133">Transmembrane helix</keyword>
<feature type="compositionally biased region" description="Low complexity" evidence="7">
    <location>
        <begin position="620"/>
        <end position="637"/>
    </location>
</feature>
<feature type="compositionally biased region" description="Low complexity" evidence="7">
    <location>
        <begin position="707"/>
        <end position="752"/>
    </location>
</feature>
<evidence type="ECO:0000256" key="6">
    <source>
        <dbReference type="PROSITE-ProRule" id="PRU00850"/>
    </source>
</evidence>
<dbReference type="SUPFAM" id="SSF49417">
    <property type="entry name" value="p53-like transcription factors"/>
    <property type="match status" value="1"/>
</dbReference>
<dbReference type="InParanoid" id="A0A152A7X6"/>
<dbReference type="AlphaFoldDB" id="A0A152A7X6"/>
<feature type="compositionally biased region" description="Basic residues" evidence="7">
    <location>
        <begin position="37"/>
        <end position="46"/>
    </location>
</feature>
<dbReference type="GO" id="GO:0003700">
    <property type="term" value="F:DNA-binding transcription factor activity"/>
    <property type="evidence" value="ECO:0007669"/>
    <property type="project" value="UniProtKB-UniRule"/>
</dbReference>
<feature type="compositionally biased region" description="Polar residues" evidence="7">
    <location>
        <begin position="1"/>
        <end position="12"/>
    </location>
</feature>
<evidence type="ECO:0000259" key="9">
    <source>
        <dbReference type="PROSITE" id="PS51517"/>
    </source>
</evidence>
<proteinExistence type="predicted"/>
<feature type="compositionally biased region" description="Low complexity" evidence="7">
    <location>
        <begin position="418"/>
        <end position="483"/>
    </location>
</feature>